<evidence type="ECO:0008006" key="6">
    <source>
        <dbReference type="Google" id="ProtNLM"/>
    </source>
</evidence>
<reference evidence="4 5" key="1">
    <citation type="submission" date="2019-08" db="EMBL/GenBank/DDBJ databases">
        <title>Draft genome sequences of two oriental melons (Cucumis melo L. var makuwa).</title>
        <authorList>
            <person name="Kwon S.-Y."/>
        </authorList>
    </citation>
    <scope>NUCLEOTIDE SEQUENCE [LARGE SCALE GENOMIC DNA]</scope>
    <source>
        <strain evidence="5">cv. Chang Bougi</strain>
        <strain evidence="4">cv. SW 3</strain>
        <tissue evidence="2">Leaf</tissue>
    </source>
</reference>
<comment type="caution">
    <text evidence="2">The sequence shown here is derived from an EMBL/GenBank/DDBJ whole genome shotgun (WGS) entry which is preliminary data.</text>
</comment>
<accession>A0A5A7U9K7</accession>
<dbReference type="Proteomes" id="UP000321947">
    <property type="component" value="Unassembled WGS sequence"/>
</dbReference>
<evidence type="ECO:0000313" key="4">
    <source>
        <dbReference type="Proteomes" id="UP000321393"/>
    </source>
</evidence>
<dbReference type="PANTHER" id="PTHR34567">
    <property type="entry name" value="FK506-BINDING-LIKE PROTEIN"/>
    <property type="match status" value="1"/>
</dbReference>
<dbReference type="PANTHER" id="PTHR34567:SF9">
    <property type="entry name" value="CONTAINING PROTEIN, PUTATIVE-RELATED"/>
    <property type="match status" value="1"/>
</dbReference>
<feature type="region of interest" description="Disordered" evidence="1">
    <location>
        <begin position="404"/>
        <end position="426"/>
    </location>
</feature>
<sequence>MRFCAFFMSIIVEGEERWRDGIPLWEKKFCKEIGCVPWGKIIDSKNFIYCHTNVANWDDSACEEAFHNAKRRYWAEINGHQSDIYLPDPDKYIEQIDWSPDMDSKMIEELDWAYHTPNIKQREEVDWSYHPPIMKQHEELDWAYHTPNMKQRKDWLECKNKRTRDSSSVWKEGHIEGPGHGANPWGHDNQLTDNTGQGCSQWNFSDSGKVNNDGNPWDSSIYQGNKGMVDSAWKVKKNQVVTSWKNKEFASDARGVVDNAWRDKLHQGGIASWKTKGFASDARNNSSSRHWHLLGDSNFDHYNGPGNNSYNRNVWHLPDRTRPNIHGNNQDWKYQYRGEGFDHGVSCWRDFWCKELNMNVLVLLQVISQEHLGVSLYIVLLISLIWNLAICSCSSVLVLSNENSAAGNGDKPSSGNSRMSIQVEHG</sequence>
<feature type="compositionally biased region" description="Polar residues" evidence="1">
    <location>
        <begin position="404"/>
        <end position="420"/>
    </location>
</feature>
<dbReference type="Proteomes" id="UP000321393">
    <property type="component" value="Unassembled WGS sequence"/>
</dbReference>
<evidence type="ECO:0000256" key="1">
    <source>
        <dbReference type="SAM" id="MobiDB-lite"/>
    </source>
</evidence>
<evidence type="ECO:0000313" key="3">
    <source>
        <dbReference type="EMBL" id="TYJ98227.1"/>
    </source>
</evidence>
<protein>
    <recommendedName>
        <fullName evidence="6">Bifunctional endo-1,4-beta-xylanase XylA-like</fullName>
    </recommendedName>
</protein>
<evidence type="ECO:0000313" key="2">
    <source>
        <dbReference type="EMBL" id="KAA0050179.1"/>
    </source>
</evidence>
<gene>
    <name evidence="3" type="ORF">E5676_scaffold180G001310</name>
    <name evidence="2" type="ORF">E6C27_scaffold355G00010</name>
</gene>
<dbReference type="EMBL" id="SSTE01011875">
    <property type="protein sequence ID" value="KAA0050179.1"/>
    <property type="molecule type" value="Genomic_DNA"/>
</dbReference>
<proteinExistence type="predicted"/>
<evidence type="ECO:0000313" key="5">
    <source>
        <dbReference type="Proteomes" id="UP000321947"/>
    </source>
</evidence>
<dbReference type="STRING" id="1194695.A0A5A7U9K7"/>
<name>A0A5A7U9K7_CUCMM</name>
<dbReference type="OrthoDB" id="1888797at2759"/>
<dbReference type="AlphaFoldDB" id="A0A5A7U9K7"/>
<organism evidence="2 4">
    <name type="scientific">Cucumis melo var. makuwa</name>
    <name type="common">Oriental melon</name>
    <dbReference type="NCBI Taxonomy" id="1194695"/>
    <lineage>
        <taxon>Eukaryota</taxon>
        <taxon>Viridiplantae</taxon>
        <taxon>Streptophyta</taxon>
        <taxon>Embryophyta</taxon>
        <taxon>Tracheophyta</taxon>
        <taxon>Spermatophyta</taxon>
        <taxon>Magnoliopsida</taxon>
        <taxon>eudicotyledons</taxon>
        <taxon>Gunneridae</taxon>
        <taxon>Pentapetalae</taxon>
        <taxon>rosids</taxon>
        <taxon>fabids</taxon>
        <taxon>Cucurbitales</taxon>
        <taxon>Cucurbitaceae</taxon>
        <taxon>Benincaseae</taxon>
        <taxon>Cucumis</taxon>
    </lineage>
</organism>
<dbReference type="EMBL" id="SSTD01018169">
    <property type="protein sequence ID" value="TYJ98227.1"/>
    <property type="molecule type" value="Genomic_DNA"/>
</dbReference>